<evidence type="ECO:0000313" key="5">
    <source>
        <dbReference type="EMBL" id="MDT0415443.1"/>
    </source>
</evidence>
<evidence type="ECO:0000256" key="3">
    <source>
        <dbReference type="SAM" id="MobiDB-lite"/>
    </source>
</evidence>
<dbReference type="InterPro" id="IPR016181">
    <property type="entry name" value="Acyl_CoA_acyltransferase"/>
</dbReference>
<name>A0ABD5E209_9ACTN</name>
<evidence type="ECO:0000259" key="4">
    <source>
        <dbReference type="PROSITE" id="PS51186"/>
    </source>
</evidence>
<dbReference type="PROSITE" id="PS51186">
    <property type="entry name" value="GNAT"/>
    <property type="match status" value="1"/>
</dbReference>
<dbReference type="GO" id="GO:0016746">
    <property type="term" value="F:acyltransferase activity"/>
    <property type="evidence" value="ECO:0007669"/>
    <property type="project" value="UniProtKB-KW"/>
</dbReference>
<dbReference type="EMBL" id="JAVRER010000009">
    <property type="protein sequence ID" value="MDT0415443.1"/>
    <property type="molecule type" value="Genomic_DNA"/>
</dbReference>
<reference evidence="6" key="1">
    <citation type="submission" date="2023-07" db="EMBL/GenBank/DDBJ databases">
        <title>30 novel species of actinomycetes from the DSMZ collection.</title>
        <authorList>
            <person name="Nouioui I."/>
        </authorList>
    </citation>
    <scope>NUCLEOTIDE SEQUENCE [LARGE SCALE GENOMIC DNA]</scope>
    <source>
        <strain evidence="6">DSM 41982</strain>
    </source>
</reference>
<evidence type="ECO:0000313" key="6">
    <source>
        <dbReference type="Proteomes" id="UP001183607"/>
    </source>
</evidence>
<dbReference type="EC" id="2.3.1.-" evidence="5"/>
<evidence type="ECO:0000256" key="2">
    <source>
        <dbReference type="ARBA" id="ARBA00023315"/>
    </source>
</evidence>
<keyword evidence="2 5" id="KW-0012">Acyltransferase</keyword>
<sequence>MSTARGTVASGPVASGPVIRGLAPADWAAIISLEAAAYAPLGLSESPAVLRAKAAVSPGTCFVVRTGAETVGGYLLALPSPPRRPPSWGRTEPAPALRENLHIHDLVVSPLLRGRGLGRRLVAHVEDAARDRGCTSVSLVAVGGADRFWAALGYVAQPDVDVTDYGASAVYMSRSLTTREPSPGRSASPAHQPSHRRS</sequence>
<dbReference type="PANTHER" id="PTHR43877">
    <property type="entry name" value="AMINOALKYLPHOSPHONATE N-ACETYLTRANSFERASE-RELATED-RELATED"/>
    <property type="match status" value="1"/>
</dbReference>
<keyword evidence="1 5" id="KW-0808">Transferase</keyword>
<gene>
    <name evidence="5" type="ORF">RM574_08060</name>
</gene>
<feature type="region of interest" description="Disordered" evidence="3">
    <location>
        <begin position="176"/>
        <end position="198"/>
    </location>
</feature>
<dbReference type="AlphaFoldDB" id="A0ABD5E209"/>
<proteinExistence type="predicted"/>
<protein>
    <submittedName>
        <fullName evidence="5">GNAT family N-acetyltransferase</fullName>
        <ecNumber evidence="5">2.3.1.-</ecNumber>
    </submittedName>
</protein>
<evidence type="ECO:0000256" key="1">
    <source>
        <dbReference type="ARBA" id="ARBA00022679"/>
    </source>
</evidence>
<dbReference type="InterPro" id="IPR000182">
    <property type="entry name" value="GNAT_dom"/>
</dbReference>
<organism evidence="5 6">
    <name type="scientific">Streptomyces evansiae</name>
    <dbReference type="NCBI Taxonomy" id="3075535"/>
    <lineage>
        <taxon>Bacteria</taxon>
        <taxon>Bacillati</taxon>
        <taxon>Actinomycetota</taxon>
        <taxon>Actinomycetes</taxon>
        <taxon>Kitasatosporales</taxon>
        <taxon>Streptomycetaceae</taxon>
        <taxon>Streptomyces</taxon>
    </lineage>
</organism>
<comment type="caution">
    <text evidence="5">The sequence shown here is derived from an EMBL/GenBank/DDBJ whole genome shotgun (WGS) entry which is preliminary data.</text>
</comment>
<accession>A0ABD5E209</accession>
<dbReference type="Gene3D" id="3.40.630.30">
    <property type="match status" value="1"/>
</dbReference>
<dbReference type="InterPro" id="IPR050832">
    <property type="entry name" value="Bact_Acetyltransf"/>
</dbReference>
<feature type="domain" description="N-acetyltransferase" evidence="4">
    <location>
        <begin position="17"/>
        <end position="177"/>
    </location>
</feature>
<dbReference type="Pfam" id="PF00583">
    <property type="entry name" value="Acetyltransf_1"/>
    <property type="match status" value="1"/>
</dbReference>
<dbReference type="PANTHER" id="PTHR43877:SF2">
    <property type="entry name" value="AMINOALKYLPHOSPHONATE N-ACETYLTRANSFERASE-RELATED"/>
    <property type="match status" value="1"/>
</dbReference>
<dbReference type="RefSeq" id="WP_093852704.1">
    <property type="nucleotide sequence ID" value="NZ_JAVRER010000009.1"/>
</dbReference>
<dbReference type="SUPFAM" id="SSF55729">
    <property type="entry name" value="Acyl-CoA N-acyltransferases (Nat)"/>
    <property type="match status" value="1"/>
</dbReference>
<dbReference type="Proteomes" id="UP001183607">
    <property type="component" value="Unassembled WGS sequence"/>
</dbReference>